<dbReference type="Proteomes" id="UP001154282">
    <property type="component" value="Unassembled WGS sequence"/>
</dbReference>
<protein>
    <submittedName>
        <fullName evidence="2">Uncharacterized protein</fullName>
    </submittedName>
</protein>
<evidence type="ECO:0000256" key="1">
    <source>
        <dbReference type="SAM" id="MobiDB-lite"/>
    </source>
</evidence>
<dbReference type="EMBL" id="CAMGYJ010000002">
    <property type="protein sequence ID" value="CAI0374791.1"/>
    <property type="molecule type" value="Genomic_DNA"/>
</dbReference>
<feature type="region of interest" description="Disordered" evidence="1">
    <location>
        <begin position="1"/>
        <end position="20"/>
    </location>
</feature>
<feature type="compositionally biased region" description="Basic residues" evidence="1">
    <location>
        <begin position="1"/>
        <end position="12"/>
    </location>
</feature>
<proteinExistence type="predicted"/>
<reference evidence="2" key="1">
    <citation type="submission" date="2022-08" db="EMBL/GenBank/DDBJ databases">
        <authorList>
            <person name="Gutierrez-Valencia J."/>
        </authorList>
    </citation>
    <scope>NUCLEOTIDE SEQUENCE</scope>
</reference>
<keyword evidence="3" id="KW-1185">Reference proteome</keyword>
<feature type="compositionally biased region" description="Low complexity" evidence="1">
    <location>
        <begin position="51"/>
        <end position="62"/>
    </location>
</feature>
<organism evidence="2 3">
    <name type="scientific">Linum tenue</name>
    <dbReference type="NCBI Taxonomy" id="586396"/>
    <lineage>
        <taxon>Eukaryota</taxon>
        <taxon>Viridiplantae</taxon>
        <taxon>Streptophyta</taxon>
        <taxon>Embryophyta</taxon>
        <taxon>Tracheophyta</taxon>
        <taxon>Spermatophyta</taxon>
        <taxon>Magnoliopsida</taxon>
        <taxon>eudicotyledons</taxon>
        <taxon>Gunneridae</taxon>
        <taxon>Pentapetalae</taxon>
        <taxon>rosids</taxon>
        <taxon>fabids</taxon>
        <taxon>Malpighiales</taxon>
        <taxon>Linaceae</taxon>
        <taxon>Linum</taxon>
    </lineage>
</organism>
<name>A0AAV0GPA2_9ROSI</name>
<evidence type="ECO:0000313" key="2">
    <source>
        <dbReference type="EMBL" id="CAI0374791.1"/>
    </source>
</evidence>
<comment type="caution">
    <text evidence="2">The sequence shown here is derived from an EMBL/GenBank/DDBJ whole genome shotgun (WGS) entry which is preliminary data.</text>
</comment>
<feature type="region of interest" description="Disordered" evidence="1">
    <location>
        <begin position="33"/>
        <end position="62"/>
    </location>
</feature>
<gene>
    <name evidence="2" type="ORF">LITE_LOCUS342</name>
</gene>
<sequence>MRLSPARRRRQRPNPTTACPMCRLGQLRAAFTRKNVEGGATRGARGRSTRSRACSSAGSAAPSASASLLGFTATSNPALATTTGKPNEEAQNALEFPPILLIKEQRQMGTSNSIFLVMVKTER</sequence>
<dbReference type="AlphaFoldDB" id="A0AAV0GPA2"/>
<evidence type="ECO:0000313" key="3">
    <source>
        <dbReference type="Proteomes" id="UP001154282"/>
    </source>
</evidence>
<accession>A0AAV0GPA2</accession>